<accession>A0A249KA19</accession>
<keyword evidence="1 8" id="KW-0963">Cytoplasm</keyword>
<comment type="pathway">
    <text evidence="8">Amino-acid biosynthesis; L-proline biosynthesis; L-glutamate 5-semialdehyde from L-glutamate: step 1/2.</text>
</comment>
<feature type="binding site" evidence="8">
    <location>
        <begin position="216"/>
        <end position="222"/>
    </location>
    <ligand>
        <name>ATP</name>
        <dbReference type="ChEBI" id="CHEBI:30616"/>
    </ligand>
</feature>
<evidence type="ECO:0000313" key="10">
    <source>
        <dbReference type="EMBL" id="ASY13569.1"/>
    </source>
</evidence>
<dbReference type="PIRSF" id="PIRSF000729">
    <property type="entry name" value="GK"/>
    <property type="match status" value="1"/>
</dbReference>
<dbReference type="PANTHER" id="PTHR43654:SF1">
    <property type="entry name" value="ISOPENTENYL PHOSPHATE KINASE"/>
    <property type="match status" value="1"/>
</dbReference>
<keyword evidence="6 8" id="KW-0418">Kinase</keyword>
<dbReference type="InterPro" id="IPR001048">
    <property type="entry name" value="Asp/Glu/Uridylate_kinase"/>
</dbReference>
<dbReference type="NCBIfam" id="TIGR01027">
    <property type="entry name" value="proB"/>
    <property type="match status" value="1"/>
</dbReference>
<reference evidence="10 11" key="1">
    <citation type="submission" date="2016-07" db="EMBL/GenBank/DDBJ databases">
        <title>High microdiversification within the ubiquitous acI lineage of Actinobacteria.</title>
        <authorList>
            <person name="Neuenschwander S.M."/>
            <person name="Salcher M."/>
            <person name="Ghai R."/>
            <person name="Pernthaler J."/>
        </authorList>
    </citation>
    <scope>NUCLEOTIDE SEQUENCE [LARGE SCALE GENOMIC DNA]</scope>
    <source>
        <strain evidence="10">MMS-21-160</strain>
    </source>
</reference>
<keyword evidence="2 8" id="KW-0028">Amino-acid biosynthesis</keyword>
<feature type="domain" description="Aspartate/glutamate/uridylate kinase" evidence="9">
    <location>
        <begin position="9"/>
        <end position="236"/>
    </location>
</feature>
<dbReference type="PROSITE" id="PS00902">
    <property type="entry name" value="GLUTAMATE_5_KINASE"/>
    <property type="match status" value="1"/>
</dbReference>
<protein>
    <recommendedName>
        <fullName evidence="8">Glutamate 5-kinase</fullName>
        <ecNumber evidence="8">2.7.2.11</ecNumber>
    </recommendedName>
    <alternativeName>
        <fullName evidence="8">Gamma-glutamyl kinase</fullName>
        <shortName evidence="8">GK</shortName>
    </alternativeName>
</protein>
<dbReference type="InterPro" id="IPR036393">
    <property type="entry name" value="AceGlu_kinase-like_sf"/>
</dbReference>
<comment type="similarity">
    <text evidence="8">Belongs to the glutamate 5-kinase family.</text>
</comment>
<dbReference type="Gene3D" id="3.40.1160.10">
    <property type="entry name" value="Acetylglutamate kinase-like"/>
    <property type="match status" value="1"/>
</dbReference>
<gene>
    <name evidence="8" type="primary">proB</name>
    <name evidence="10" type="ORF">B1s21160_04475</name>
</gene>
<dbReference type="KEGG" id="nhi:B1s21160_04475"/>
<dbReference type="OrthoDB" id="9804434at2"/>
<dbReference type="GO" id="GO:0055129">
    <property type="term" value="P:L-proline biosynthetic process"/>
    <property type="evidence" value="ECO:0007669"/>
    <property type="project" value="UniProtKB-UniRule"/>
</dbReference>
<proteinExistence type="inferred from homology"/>
<dbReference type="SUPFAM" id="SSF53633">
    <property type="entry name" value="Carbamate kinase-like"/>
    <property type="match status" value="1"/>
</dbReference>
<evidence type="ECO:0000256" key="5">
    <source>
        <dbReference type="ARBA" id="ARBA00022741"/>
    </source>
</evidence>
<evidence type="ECO:0000256" key="7">
    <source>
        <dbReference type="ARBA" id="ARBA00022840"/>
    </source>
</evidence>
<sequence>MSVDLSSCNRVVIKVGSSTLTGNAGANLDPKAIDNLVDVVAKLRKENKEVIVVSSGAIAAGLSPLGLSSRPSDLITQQAAASVGQGLLMARYTESFNRFKITTSQVLITIEDIKRQGHVENIKGVLNSLLKLGVVPIINENDTVGTDEIRYGDNDGLAALVTTLITADLLILITDIDGLYDANPKDASAKQIHRVSDISKIDIKTLGGAGAAGVGSGGMITKIEAAKVVTKAGIGMLLTSLSDLPSALAGGEVGTYFYPN</sequence>
<evidence type="ECO:0000256" key="4">
    <source>
        <dbReference type="ARBA" id="ARBA00022679"/>
    </source>
</evidence>
<evidence type="ECO:0000256" key="8">
    <source>
        <dbReference type="HAMAP-Rule" id="MF_00456"/>
    </source>
</evidence>
<keyword evidence="5 8" id="KW-0547">Nucleotide-binding</keyword>
<dbReference type="EMBL" id="CP016771">
    <property type="protein sequence ID" value="ASY13569.1"/>
    <property type="molecule type" value="Genomic_DNA"/>
</dbReference>
<dbReference type="InterPro" id="IPR019797">
    <property type="entry name" value="Glutamate_5-kinase_CS"/>
</dbReference>
<name>A0A249KA19_9ACTN</name>
<dbReference type="CDD" id="cd04242">
    <property type="entry name" value="AAK_G5K_ProB"/>
    <property type="match status" value="1"/>
</dbReference>
<evidence type="ECO:0000256" key="6">
    <source>
        <dbReference type="ARBA" id="ARBA00022777"/>
    </source>
</evidence>
<dbReference type="EC" id="2.7.2.11" evidence="8"/>
<keyword evidence="3 8" id="KW-0641">Proline biosynthesis</keyword>
<dbReference type="GO" id="GO:0004349">
    <property type="term" value="F:glutamate 5-kinase activity"/>
    <property type="evidence" value="ECO:0007669"/>
    <property type="project" value="UniProtKB-UniRule"/>
</dbReference>
<organism evidence="10 11">
    <name type="scientific">Candidatus Nanopelagicus hibericus</name>
    <dbReference type="NCBI Taxonomy" id="1884915"/>
    <lineage>
        <taxon>Bacteria</taxon>
        <taxon>Bacillati</taxon>
        <taxon>Actinomycetota</taxon>
        <taxon>Actinomycetes</taxon>
        <taxon>Candidatus Nanopelagicales</taxon>
        <taxon>Candidatus Nanopelagicaceae</taxon>
        <taxon>Candidatus Nanopelagicus</taxon>
    </lineage>
</organism>
<feature type="binding site" evidence="8">
    <location>
        <position position="14"/>
    </location>
    <ligand>
        <name>ATP</name>
        <dbReference type="ChEBI" id="CHEBI:30616"/>
    </ligand>
</feature>
<feature type="binding site" evidence="8">
    <location>
        <position position="154"/>
    </location>
    <ligand>
        <name>substrate</name>
    </ligand>
</feature>
<comment type="subcellular location">
    <subcellularLocation>
        <location evidence="8">Cytoplasm</location>
    </subcellularLocation>
</comment>
<comment type="function">
    <text evidence="8">Catalyzes the transfer of a phosphate group to glutamate to form L-glutamate 5-phosphate.</text>
</comment>
<dbReference type="InterPro" id="IPR011529">
    <property type="entry name" value="Glu_5kinase"/>
</dbReference>
<dbReference type="RefSeq" id="WP_095672573.1">
    <property type="nucleotide sequence ID" value="NZ_CP016771.1"/>
</dbReference>
<dbReference type="PRINTS" id="PR00474">
    <property type="entry name" value="GLU5KINASE"/>
</dbReference>
<evidence type="ECO:0000256" key="1">
    <source>
        <dbReference type="ARBA" id="ARBA00022490"/>
    </source>
</evidence>
<dbReference type="InterPro" id="IPR001057">
    <property type="entry name" value="Glu/AcGlu_kinase"/>
</dbReference>
<dbReference type="InterPro" id="IPR005715">
    <property type="entry name" value="Glu_5kinase/COase_Synthase"/>
</dbReference>
<keyword evidence="11" id="KW-1185">Reference proteome</keyword>
<dbReference type="GO" id="GO:0005524">
    <property type="term" value="F:ATP binding"/>
    <property type="evidence" value="ECO:0007669"/>
    <property type="project" value="UniProtKB-KW"/>
</dbReference>
<dbReference type="Pfam" id="PF00696">
    <property type="entry name" value="AA_kinase"/>
    <property type="match status" value="1"/>
</dbReference>
<keyword evidence="4 8" id="KW-0808">Transferase</keyword>
<dbReference type="UniPathway" id="UPA00098">
    <property type="reaction ID" value="UER00359"/>
</dbReference>
<keyword evidence="7 8" id="KW-0067">ATP-binding</keyword>
<feature type="binding site" evidence="8">
    <location>
        <position position="55"/>
    </location>
    <ligand>
        <name>substrate</name>
    </ligand>
</feature>
<comment type="catalytic activity">
    <reaction evidence="8">
        <text>L-glutamate + ATP = L-glutamyl 5-phosphate + ADP</text>
        <dbReference type="Rhea" id="RHEA:14877"/>
        <dbReference type="ChEBI" id="CHEBI:29985"/>
        <dbReference type="ChEBI" id="CHEBI:30616"/>
        <dbReference type="ChEBI" id="CHEBI:58274"/>
        <dbReference type="ChEBI" id="CHEBI:456216"/>
        <dbReference type="EC" id="2.7.2.11"/>
    </reaction>
</comment>
<dbReference type="HAMAP" id="MF_00456">
    <property type="entry name" value="ProB"/>
    <property type="match status" value="1"/>
</dbReference>
<evidence type="ECO:0000256" key="2">
    <source>
        <dbReference type="ARBA" id="ARBA00022605"/>
    </source>
</evidence>
<evidence type="ECO:0000259" key="9">
    <source>
        <dbReference type="Pfam" id="PF00696"/>
    </source>
</evidence>
<dbReference type="GO" id="GO:0005829">
    <property type="term" value="C:cytosol"/>
    <property type="evidence" value="ECO:0007669"/>
    <property type="project" value="TreeGrafter"/>
</dbReference>
<dbReference type="AlphaFoldDB" id="A0A249KA19"/>
<feature type="binding site" evidence="8">
    <location>
        <begin position="174"/>
        <end position="175"/>
    </location>
    <ligand>
        <name>ATP</name>
        <dbReference type="ChEBI" id="CHEBI:30616"/>
    </ligand>
</feature>
<dbReference type="InterPro" id="IPR041739">
    <property type="entry name" value="G5K_ProB"/>
</dbReference>
<dbReference type="FunFam" id="3.40.1160.10:FF:000006">
    <property type="entry name" value="Glutamate 5-kinase"/>
    <property type="match status" value="1"/>
</dbReference>
<feature type="binding site" evidence="8">
    <location>
        <position position="142"/>
    </location>
    <ligand>
        <name>substrate</name>
    </ligand>
</feature>
<evidence type="ECO:0000256" key="3">
    <source>
        <dbReference type="ARBA" id="ARBA00022650"/>
    </source>
</evidence>
<dbReference type="PANTHER" id="PTHR43654">
    <property type="entry name" value="GLUTAMATE 5-KINASE"/>
    <property type="match status" value="1"/>
</dbReference>
<dbReference type="Proteomes" id="UP000217171">
    <property type="component" value="Chromosome"/>
</dbReference>
<evidence type="ECO:0000313" key="11">
    <source>
        <dbReference type="Proteomes" id="UP000217171"/>
    </source>
</evidence>